<dbReference type="Proteomes" id="UP000799429">
    <property type="component" value="Unassembled WGS sequence"/>
</dbReference>
<dbReference type="PANTHER" id="PTHR12963">
    <property type="entry name" value="THYROID RECEPTOR INTERACTING PROTEIN RELATED"/>
    <property type="match status" value="1"/>
</dbReference>
<feature type="compositionally biased region" description="Low complexity" evidence="1">
    <location>
        <begin position="308"/>
        <end position="324"/>
    </location>
</feature>
<dbReference type="PANTHER" id="PTHR12963:SF4">
    <property type="entry name" value="ACTIVATING SIGNAL COINTEGRATOR 1"/>
    <property type="match status" value="1"/>
</dbReference>
<feature type="region of interest" description="Disordered" evidence="1">
    <location>
        <begin position="425"/>
        <end position="531"/>
    </location>
</feature>
<organism evidence="3 4">
    <name type="scientific">Patellaria atrata CBS 101060</name>
    <dbReference type="NCBI Taxonomy" id="1346257"/>
    <lineage>
        <taxon>Eukaryota</taxon>
        <taxon>Fungi</taxon>
        <taxon>Dikarya</taxon>
        <taxon>Ascomycota</taxon>
        <taxon>Pezizomycotina</taxon>
        <taxon>Dothideomycetes</taxon>
        <taxon>Dothideomycetes incertae sedis</taxon>
        <taxon>Patellariales</taxon>
        <taxon>Patellariaceae</taxon>
        <taxon>Patellaria</taxon>
    </lineage>
</organism>
<sequence>MSLTTWALPQLSRLLPIDEESLTQIITYTDTLSKSAAAEHLKNLLGDSPPALEFITSFNSRREVPKPKPKNKSASKTNRLPNPRRPDDYGNITGGYMKKDSEDYIASASKTKKQASLSHTLALESQSDAQQLPVPAPATSSRNPSSKPPPSAAGTLISDNLSSRTSSPGPKQSASKTKVNISGGTSMQGASSIINDLDSAIRALEIQTNPSLSATGPSDIAKRRCNCMATRHPLLAAAPNCLSCGKIICVKEGLGPCTFCNTPILSSTEIQSMVRVLREERGKEKMEANNASQRRAEVSQKPRPFSNLSTPGALTPATTSASASDSEGPNRNAKGGDKLALAQAHRDKLLAFQSQNARRTRIYDEAADFETPVAGQSMWASPAERALQLKRQQKVLREQEWNSRPEYEKRRVVASIDLKGGKVVRKMAALERPRSPEDELEADTEEESHHQGSESAIPGGTFSRNPLLGGLVKPVARESRGKEKGSPEREKKSTWRRVQNDDDNEQWILDGGAYGGDVDSRVLGSEERALG</sequence>
<evidence type="ECO:0000259" key="2">
    <source>
        <dbReference type="Pfam" id="PF06221"/>
    </source>
</evidence>
<evidence type="ECO:0000256" key="1">
    <source>
        <dbReference type="SAM" id="MobiDB-lite"/>
    </source>
</evidence>
<feature type="compositionally biased region" description="Basic and acidic residues" evidence="1">
    <location>
        <begin position="475"/>
        <end position="493"/>
    </location>
</feature>
<feature type="domain" description="TRIP4/RQT4 C2HC5-type zinc finger" evidence="2">
    <location>
        <begin position="222"/>
        <end position="274"/>
    </location>
</feature>
<dbReference type="GO" id="GO:0180022">
    <property type="term" value="C:RQC-trigger complex"/>
    <property type="evidence" value="ECO:0007669"/>
    <property type="project" value="InterPro"/>
</dbReference>
<dbReference type="OrthoDB" id="338816at2759"/>
<dbReference type="GO" id="GO:0072344">
    <property type="term" value="P:rescue of stalled ribosome"/>
    <property type="evidence" value="ECO:0007669"/>
    <property type="project" value="InterPro"/>
</dbReference>
<name>A0A9P4VSF5_9PEZI</name>
<feature type="region of interest" description="Disordered" evidence="1">
    <location>
        <begin position="58"/>
        <end position="95"/>
    </location>
</feature>
<proteinExistence type="predicted"/>
<dbReference type="GO" id="GO:0045893">
    <property type="term" value="P:positive regulation of DNA-templated transcription"/>
    <property type="evidence" value="ECO:0007669"/>
    <property type="project" value="TreeGrafter"/>
</dbReference>
<evidence type="ECO:0000313" key="4">
    <source>
        <dbReference type="Proteomes" id="UP000799429"/>
    </source>
</evidence>
<feature type="region of interest" description="Disordered" evidence="1">
    <location>
        <begin position="281"/>
        <end position="335"/>
    </location>
</feature>
<protein>
    <submittedName>
        <fullName evidence="3">Zf-C2HC5-domain-containing protein</fullName>
    </submittedName>
</protein>
<dbReference type="InterPro" id="IPR009349">
    <property type="entry name" value="TRIP4/RQT4_C2HC5_Znf"/>
</dbReference>
<accession>A0A9P4VSF5</accession>
<dbReference type="EMBL" id="MU006094">
    <property type="protein sequence ID" value="KAF2839802.1"/>
    <property type="molecule type" value="Genomic_DNA"/>
</dbReference>
<dbReference type="Pfam" id="PF06221">
    <property type="entry name" value="zf-C2HC5"/>
    <property type="match status" value="1"/>
</dbReference>
<dbReference type="GO" id="GO:0008270">
    <property type="term" value="F:zinc ion binding"/>
    <property type="evidence" value="ECO:0007669"/>
    <property type="project" value="InterPro"/>
</dbReference>
<comment type="caution">
    <text evidence="3">The sequence shown here is derived from an EMBL/GenBank/DDBJ whole genome shotgun (WGS) entry which is preliminary data.</text>
</comment>
<dbReference type="AlphaFoldDB" id="A0A9P4VSF5"/>
<evidence type="ECO:0000313" key="3">
    <source>
        <dbReference type="EMBL" id="KAF2839802.1"/>
    </source>
</evidence>
<feature type="compositionally biased region" description="Polar residues" evidence="1">
    <location>
        <begin position="157"/>
        <end position="187"/>
    </location>
</feature>
<feature type="compositionally biased region" description="Basic and acidic residues" evidence="1">
    <location>
        <begin position="428"/>
        <end position="437"/>
    </location>
</feature>
<gene>
    <name evidence="3" type="ORF">M501DRAFT_736955</name>
</gene>
<reference evidence="3" key="1">
    <citation type="journal article" date="2020" name="Stud. Mycol.">
        <title>101 Dothideomycetes genomes: a test case for predicting lifestyles and emergence of pathogens.</title>
        <authorList>
            <person name="Haridas S."/>
            <person name="Albert R."/>
            <person name="Binder M."/>
            <person name="Bloem J."/>
            <person name="Labutti K."/>
            <person name="Salamov A."/>
            <person name="Andreopoulos B."/>
            <person name="Baker S."/>
            <person name="Barry K."/>
            <person name="Bills G."/>
            <person name="Bluhm B."/>
            <person name="Cannon C."/>
            <person name="Castanera R."/>
            <person name="Culley D."/>
            <person name="Daum C."/>
            <person name="Ezra D."/>
            <person name="Gonzalez J."/>
            <person name="Henrissat B."/>
            <person name="Kuo A."/>
            <person name="Liang C."/>
            <person name="Lipzen A."/>
            <person name="Lutzoni F."/>
            <person name="Magnuson J."/>
            <person name="Mondo S."/>
            <person name="Nolan M."/>
            <person name="Ohm R."/>
            <person name="Pangilinan J."/>
            <person name="Park H.-J."/>
            <person name="Ramirez L."/>
            <person name="Alfaro M."/>
            <person name="Sun H."/>
            <person name="Tritt A."/>
            <person name="Yoshinaga Y."/>
            <person name="Zwiers L.-H."/>
            <person name="Turgeon B."/>
            <person name="Goodwin S."/>
            <person name="Spatafora J."/>
            <person name="Crous P."/>
            <person name="Grigoriev I."/>
        </authorList>
    </citation>
    <scope>NUCLEOTIDE SEQUENCE</scope>
    <source>
        <strain evidence="3">CBS 101060</strain>
    </source>
</reference>
<keyword evidence="4" id="KW-1185">Reference proteome</keyword>
<dbReference type="GO" id="GO:0005634">
    <property type="term" value="C:nucleus"/>
    <property type="evidence" value="ECO:0007669"/>
    <property type="project" value="InterPro"/>
</dbReference>
<feature type="region of interest" description="Disordered" evidence="1">
    <location>
        <begin position="125"/>
        <end position="187"/>
    </location>
</feature>
<dbReference type="InterPro" id="IPR039128">
    <property type="entry name" value="TRIP4-like"/>
</dbReference>
<feature type="compositionally biased region" description="Basic and acidic residues" evidence="1">
    <location>
        <begin position="518"/>
        <end position="531"/>
    </location>
</feature>